<comment type="caution">
    <text evidence="14">The sequence shown here is derived from an EMBL/GenBank/DDBJ whole genome shotgun (WGS) entry which is preliminary data.</text>
</comment>
<dbReference type="UniPathway" id="UPA00109">
    <property type="reaction ID" value="UER00185"/>
</dbReference>
<dbReference type="FunFam" id="3.40.50.1260:FF:000006">
    <property type="entry name" value="Phosphoglycerate kinase"/>
    <property type="match status" value="1"/>
</dbReference>
<evidence type="ECO:0000256" key="2">
    <source>
        <dbReference type="ARBA" id="ARBA00004838"/>
    </source>
</evidence>
<comment type="subunit">
    <text evidence="10">Monomer.</text>
</comment>
<dbReference type="GO" id="GO:0016853">
    <property type="term" value="F:isomerase activity"/>
    <property type="evidence" value="ECO:0007669"/>
    <property type="project" value="UniProtKB-KW"/>
</dbReference>
<dbReference type="EMBL" id="VMGN01000008">
    <property type="protein sequence ID" value="TSC94689.1"/>
    <property type="molecule type" value="Genomic_DNA"/>
</dbReference>
<evidence type="ECO:0000313" key="15">
    <source>
        <dbReference type="Proteomes" id="UP000316495"/>
    </source>
</evidence>
<feature type="binding site" evidence="11">
    <location>
        <position position="150"/>
    </location>
    <ligand>
        <name>(2R)-3-phosphoglycerate</name>
        <dbReference type="ChEBI" id="CHEBI:58272"/>
    </ligand>
</feature>
<dbReference type="GO" id="GO:0006094">
    <property type="term" value="P:gluconeogenesis"/>
    <property type="evidence" value="ECO:0007669"/>
    <property type="project" value="TreeGrafter"/>
</dbReference>
<keyword evidence="10" id="KW-0963">Cytoplasm</keyword>
<evidence type="ECO:0000256" key="1">
    <source>
        <dbReference type="ARBA" id="ARBA00000642"/>
    </source>
</evidence>
<evidence type="ECO:0000256" key="6">
    <source>
        <dbReference type="ARBA" id="ARBA00022679"/>
    </source>
</evidence>
<feature type="binding site" evidence="11">
    <location>
        <position position="117"/>
    </location>
    <ligand>
        <name>(2R)-3-phosphoglycerate</name>
        <dbReference type="ChEBI" id="CHEBI:58272"/>
    </ligand>
</feature>
<evidence type="ECO:0000256" key="4">
    <source>
        <dbReference type="ARBA" id="ARBA00013061"/>
    </source>
</evidence>
<evidence type="ECO:0000256" key="12">
    <source>
        <dbReference type="PIRSR" id="PIRSR000724-2"/>
    </source>
</evidence>
<keyword evidence="8 10" id="KW-0418">Kinase</keyword>
<feature type="binding site" evidence="10">
    <location>
        <position position="117"/>
    </location>
    <ligand>
        <name>substrate</name>
    </ligand>
</feature>
<dbReference type="Pfam" id="PF00162">
    <property type="entry name" value="PGK"/>
    <property type="match status" value="1"/>
</dbReference>
<accession>A0A554LPY7</accession>
<feature type="binding site" evidence="10">
    <location>
        <position position="34"/>
    </location>
    <ligand>
        <name>substrate</name>
    </ligand>
</feature>
<evidence type="ECO:0000256" key="11">
    <source>
        <dbReference type="PIRSR" id="PIRSR000724-1"/>
    </source>
</evidence>
<dbReference type="AlphaFoldDB" id="A0A554LPY7"/>
<gene>
    <name evidence="10" type="primary">pgk</name>
    <name evidence="14" type="ORF">Athens101428_204</name>
</gene>
<feature type="binding site" evidence="10 12">
    <location>
        <begin position="331"/>
        <end position="334"/>
    </location>
    <ligand>
        <name>ATP</name>
        <dbReference type="ChEBI" id="CHEBI:30616"/>
    </ligand>
</feature>
<feature type="binding site" evidence="10 12">
    <location>
        <position position="200"/>
    </location>
    <ligand>
        <name>ATP</name>
        <dbReference type="ChEBI" id="CHEBI:30616"/>
    </ligand>
</feature>
<dbReference type="GO" id="GO:0006096">
    <property type="term" value="P:glycolytic process"/>
    <property type="evidence" value="ECO:0007669"/>
    <property type="project" value="UniProtKB-UniRule"/>
</dbReference>
<dbReference type="InterPro" id="IPR015824">
    <property type="entry name" value="Phosphoglycerate_kinase_N"/>
</dbReference>
<dbReference type="PANTHER" id="PTHR11406:SF23">
    <property type="entry name" value="PHOSPHOGLYCERATE KINASE 1, CHLOROPLASTIC-RELATED"/>
    <property type="match status" value="1"/>
</dbReference>
<feature type="binding site" evidence="10">
    <location>
        <position position="150"/>
    </location>
    <ligand>
        <name>substrate</name>
    </ligand>
</feature>
<protein>
    <recommendedName>
        <fullName evidence="5 10">Phosphoglycerate kinase</fullName>
        <ecNumber evidence="4 10">2.7.2.3</ecNumber>
    </recommendedName>
</protein>
<dbReference type="SUPFAM" id="SSF53748">
    <property type="entry name" value="Phosphoglycerate kinase"/>
    <property type="match status" value="1"/>
</dbReference>
<dbReference type="PRINTS" id="PR00477">
    <property type="entry name" value="PHGLYCKINASE"/>
</dbReference>
<evidence type="ECO:0000256" key="5">
    <source>
        <dbReference type="ARBA" id="ARBA00016471"/>
    </source>
</evidence>
<feature type="binding site" evidence="11">
    <location>
        <position position="34"/>
    </location>
    <ligand>
        <name>(2R)-3-phosphoglycerate</name>
        <dbReference type="ChEBI" id="CHEBI:58272"/>
    </ligand>
</feature>
<evidence type="ECO:0000256" key="13">
    <source>
        <dbReference type="RuleBase" id="RU000532"/>
    </source>
</evidence>
<sequence length="376" mass="41930">MKSIAEVDVENKAVFLRVDWNLPLKDGKIVDDNRIKSTLPTINYLRKKNCRIIIGTHLGRPEGKIVHELSTKILAKKLLELLPETNILQTDFVVEPEVKKFVENLETKEILILGNLRWHREEEENNPKFAKILASYADIFVNDAFAVSHRAHASVEAITKYLPSYAGVLLEKEVVSLSVLTENPRHPFILILGGAKIKDKIGLIEKFAPVCDKILVGGCLAITLQYSRGKKVSKSKFESNVSDIAKRIFKVAGKKLILPVDQKIKKIGKKDFSIMDIGDKTLLLFKKEIRNAKTIFWNGNVGYSESKKFESGTLGIARAVRRNKFVKIVAGGDTVGFLKSHKIVDNFTFISTGGGAALEFLAGEKLPGLVALGYYK</sequence>
<comment type="similarity">
    <text evidence="3 10 13">Belongs to the phosphoglycerate kinase family.</text>
</comment>
<comment type="catalytic activity">
    <reaction evidence="1 10 13">
        <text>(2R)-3-phosphoglycerate + ATP = (2R)-3-phospho-glyceroyl phosphate + ADP</text>
        <dbReference type="Rhea" id="RHEA:14801"/>
        <dbReference type="ChEBI" id="CHEBI:30616"/>
        <dbReference type="ChEBI" id="CHEBI:57604"/>
        <dbReference type="ChEBI" id="CHEBI:58272"/>
        <dbReference type="ChEBI" id="CHEBI:456216"/>
        <dbReference type="EC" id="2.7.2.3"/>
    </reaction>
</comment>
<dbReference type="GO" id="GO:0043531">
    <property type="term" value="F:ADP binding"/>
    <property type="evidence" value="ECO:0007669"/>
    <property type="project" value="TreeGrafter"/>
</dbReference>
<evidence type="ECO:0000256" key="10">
    <source>
        <dbReference type="HAMAP-Rule" id="MF_00145"/>
    </source>
</evidence>
<evidence type="ECO:0000256" key="9">
    <source>
        <dbReference type="ARBA" id="ARBA00022840"/>
    </source>
</evidence>
<dbReference type="EC" id="2.7.2.3" evidence="4 10"/>
<dbReference type="HAMAP" id="MF_00145">
    <property type="entry name" value="Phosphoglyc_kinase"/>
    <property type="match status" value="1"/>
</dbReference>
<organism evidence="14 15">
    <name type="scientific">Candidatus Berkelbacteria bacterium Athens1014_28</name>
    <dbReference type="NCBI Taxonomy" id="2017145"/>
    <lineage>
        <taxon>Bacteria</taxon>
        <taxon>Candidatus Berkelbacteria</taxon>
    </lineage>
</organism>
<dbReference type="PIRSF" id="PIRSF000724">
    <property type="entry name" value="Pgk"/>
    <property type="match status" value="1"/>
</dbReference>
<evidence type="ECO:0000256" key="7">
    <source>
        <dbReference type="ARBA" id="ARBA00022741"/>
    </source>
</evidence>
<name>A0A554LPY7_9BACT</name>
<comment type="pathway">
    <text evidence="2 10">Carbohydrate degradation; glycolysis; pyruvate from D-glyceraldehyde 3-phosphate: step 2/5.</text>
</comment>
<dbReference type="InterPro" id="IPR001576">
    <property type="entry name" value="Phosphoglycerate_kinase"/>
</dbReference>
<reference evidence="14 15" key="1">
    <citation type="submission" date="2017-07" db="EMBL/GenBank/DDBJ databases">
        <title>Mechanisms for carbon and nitrogen cycling indicate functional differentiation within the Candidate Phyla Radiation.</title>
        <authorList>
            <person name="Danczak R.E."/>
            <person name="Johnston M.D."/>
            <person name="Kenah C."/>
            <person name="Slattery M."/>
            <person name="Wrighton K.C."/>
            <person name="Wilkins M.J."/>
        </authorList>
    </citation>
    <scope>NUCLEOTIDE SEQUENCE [LARGE SCALE GENOMIC DNA]</scope>
    <source>
        <strain evidence="14">Athens1014_28</strain>
    </source>
</reference>
<dbReference type="GO" id="GO:0005524">
    <property type="term" value="F:ATP binding"/>
    <property type="evidence" value="ECO:0007669"/>
    <property type="project" value="UniProtKB-KW"/>
</dbReference>
<evidence type="ECO:0000313" key="14">
    <source>
        <dbReference type="EMBL" id="TSC94689.1"/>
    </source>
</evidence>
<keyword evidence="9 10" id="KW-0067">ATP-binding</keyword>
<feature type="binding site" evidence="10 12">
    <location>
        <position position="305"/>
    </location>
    <ligand>
        <name>ATP</name>
        <dbReference type="ChEBI" id="CHEBI:30616"/>
    </ligand>
</feature>
<evidence type="ECO:0000256" key="3">
    <source>
        <dbReference type="ARBA" id="ARBA00008982"/>
    </source>
</evidence>
<feature type="binding site" evidence="10 11">
    <location>
        <begin position="57"/>
        <end position="60"/>
    </location>
    <ligand>
        <name>substrate</name>
    </ligand>
</feature>
<dbReference type="PANTHER" id="PTHR11406">
    <property type="entry name" value="PHOSPHOGLYCERATE KINASE"/>
    <property type="match status" value="1"/>
</dbReference>
<dbReference type="InterPro" id="IPR036043">
    <property type="entry name" value="Phosphoglycerate_kinase_sf"/>
</dbReference>
<proteinExistence type="inferred from homology"/>
<dbReference type="Proteomes" id="UP000316495">
    <property type="component" value="Unassembled WGS sequence"/>
</dbReference>
<keyword evidence="6 10" id="KW-0808">Transferase</keyword>
<dbReference type="Gene3D" id="3.40.50.1260">
    <property type="entry name" value="Phosphoglycerate kinase, N-terminal domain"/>
    <property type="match status" value="2"/>
</dbReference>
<keyword evidence="14" id="KW-0413">Isomerase</keyword>
<dbReference type="GO" id="GO:0004618">
    <property type="term" value="F:phosphoglycerate kinase activity"/>
    <property type="evidence" value="ECO:0007669"/>
    <property type="project" value="UniProtKB-UniRule"/>
</dbReference>
<comment type="caution">
    <text evidence="10">Lacks conserved residue(s) required for the propagation of feature annotation.</text>
</comment>
<dbReference type="GO" id="GO:0005829">
    <property type="term" value="C:cytosol"/>
    <property type="evidence" value="ECO:0007669"/>
    <property type="project" value="TreeGrafter"/>
</dbReference>
<comment type="subcellular location">
    <subcellularLocation>
        <location evidence="10">Cytoplasm</location>
    </subcellularLocation>
</comment>
<keyword evidence="7 10" id="KW-0547">Nucleotide-binding</keyword>
<feature type="binding site" evidence="11">
    <location>
        <begin position="19"/>
        <end position="21"/>
    </location>
    <ligand>
        <name>substrate</name>
    </ligand>
</feature>
<evidence type="ECO:0000256" key="8">
    <source>
        <dbReference type="ARBA" id="ARBA00022777"/>
    </source>
</evidence>
<keyword evidence="10" id="KW-0324">Glycolysis</keyword>